<dbReference type="OrthoDB" id="9768183at2"/>
<dbReference type="InterPro" id="IPR018313">
    <property type="entry name" value="SBP_3_CS"/>
</dbReference>
<evidence type="ECO:0000256" key="3">
    <source>
        <dbReference type="ARBA" id="ARBA00022729"/>
    </source>
</evidence>
<reference evidence="7 9" key="1">
    <citation type="submission" date="2017-01" db="EMBL/GenBank/DDBJ databases">
        <authorList>
            <person name="Varghese N."/>
            <person name="Submissions S."/>
        </authorList>
    </citation>
    <scope>NUCLEOTIDE SEQUENCE [LARGE SCALE GENOMIC DNA]</scope>
    <source>
        <strain evidence="7 9">ATCC 33342</strain>
    </source>
</reference>
<keyword evidence="3 5" id="KW-0732">Signal</keyword>
<evidence type="ECO:0000313" key="7">
    <source>
        <dbReference type="EMBL" id="SIQ87591.1"/>
    </source>
</evidence>
<feature type="chain" id="PRO_5017068970" evidence="5">
    <location>
        <begin position="19"/>
        <end position="237"/>
    </location>
</feature>
<accession>A0A377GIF0</accession>
<keyword evidence="9" id="KW-1185">Reference proteome</keyword>
<feature type="signal peptide" evidence="5">
    <location>
        <begin position="1"/>
        <end position="18"/>
    </location>
</feature>
<dbReference type="AlphaFoldDB" id="A0A377GIF0"/>
<dbReference type="SUPFAM" id="SSF53850">
    <property type="entry name" value="Periplasmic binding protein-like II"/>
    <property type="match status" value="1"/>
</dbReference>
<dbReference type="Proteomes" id="UP000254374">
    <property type="component" value="Unassembled WGS sequence"/>
</dbReference>
<sequence length="237" mass="26616">MRLNLFIACLLCSFHLFAHPVLIGTSDSSPPFKIPLKDKTQFYGFEIDLMKEICQRAQLDCHFTNITFKDLFKEVENGQIDLAIGAIAITPDREKNYLFSLPYLIGGGQYVTKISSSVKAINDIQGKTVGIEKGTIFKAWVASQFGDTTQVQEYNTIDEVLQALNNDDVDVALFDSDIVEYWVANSSDQLRPVGAPMGTGYGIMANTNHQALIGTINKYLLELENDGTYLKLYRRYF</sequence>
<feature type="domain" description="Solute-binding protein family 3/N-terminal" evidence="6">
    <location>
        <begin position="20"/>
        <end position="237"/>
    </location>
</feature>
<evidence type="ECO:0000313" key="8">
    <source>
        <dbReference type="EMBL" id="STO24609.1"/>
    </source>
</evidence>
<comment type="subcellular location">
    <subcellularLocation>
        <location evidence="1">Cell envelope</location>
    </subcellularLocation>
</comment>
<evidence type="ECO:0000256" key="2">
    <source>
        <dbReference type="ARBA" id="ARBA00010333"/>
    </source>
</evidence>
<dbReference type="CDD" id="cd13622">
    <property type="entry name" value="PBP2_Arg_3"/>
    <property type="match status" value="1"/>
</dbReference>
<evidence type="ECO:0000259" key="6">
    <source>
        <dbReference type="SMART" id="SM00062"/>
    </source>
</evidence>
<evidence type="ECO:0000256" key="5">
    <source>
        <dbReference type="SAM" id="SignalP"/>
    </source>
</evidence>
<dbReference type="InterPro" id="IPR001638">
    <property type="entry name" value="Solute-binding_3/MltF_N"/>
</dbReference>
<dbReference type="Proteomes" id="UP000186808">
    <property type="component" value="Unassembled WGS sequence"/>
</dbReference>
<dbReference type="PANTHER" id="PTHR35936">
    <property type="entry name" value="MEMBRANE-BOUND LYTIC MUREIN TRANSGLYCOSYLASE F"/>
    <property type="match status" value="1"/>
</dbReference>
<dbReference type="STRING" id="464.Lgor_3129"/>
<protein>
    <submittedName>
        <fullName evidence="8">ABC transporter arginine-binding protein 1</fullName>
    </submittedName>
    <submittedName>
        <fullName evidence="7">Amino acid ABC transporter substrate-binding protein, PAAT family</fullName>
    </submittedName>
</protein>
<name>A0A377GIF0_9GAMM</name>
<dbReference type="EMBL" id="FTNL01000004">
    <property type="protein sequence ID" value="SIQ87591.1"/>
    <property type="molecule type" value="Genomic_DNA"/>
</dbReference>
<dbReference type="GO" id="GO:0030313">
    <property type="term" value="C:cell envelope"/>
    <property type="evidence" value="ECO:0007669"/>
    <property type="project" value="UniProtKB-SubCell"/>
</dbReference>
<dbReference type="SMART" id="SM00062">
    <property type="entry name" value="PBPb"/>
    <property type="match status" value="1"/>
</dbReference>
<dbReference type="Gene3D" id="3.40.190.10">
    <property type="entry name" value="Periplasmic binding protein-like II"/>
    <property type="match status" value="2"/>
</dbReference>
<dbReference type="PROSITE" id="PS01039">
    <property type="entry name" value="SBP_BACTERIAL_3"/>
    <property type="match status" value="1"/>
</dbReference>
<comment type="similarity">
    <text evidence="2 4">Belongs to the bacterial solute-binding protein 3 family.</text>
</comment>
<evidence type="ECO:0000256" key="4">
    <source>
        <dbReference type="RuleBase" id="RU003744"/>
    </source>
</evidence>
<proteinExistence type="inferred from homology"/>
<reference evidence="8 10" key="2">
    <citation type="submission" date="2018-06" db="EMBL/GenBank/DDBJ databases">
        <authorList>
            <consortium name="Pathogen Informatics"/>
            <person name="Doyle S."/>
        </authorList>
    </citation>
    <scope>NUCLEOTIDE SEQUENCE [LARGE SCALE GENOMIC DNA]</scope>
    <source>
        <strain evidence="8 10">NCTC11401</strain>
    </source>
</reference>
<gene>
    <name evidence="8" type="primary">artJ_2</name>
    <name evidence="8" type="ORF">NCTC11401_01424</name>
    <name evidence="7" type="ORF">SAMN05421777_1045</name>
</gene>
<evidence type="ECO:0000313" key="9">
    <source>
        <dbReference type="Proteomes" id="UP000186808"/>
    </source>
</evidence>
<evidence type="ECO:0000256" key="1">
    <source>
        <dbReference type="ARBA" id="ARBA00004196"/>
    </source>
</evidence>
<dbReference type="Pfam" id="PF00497">
    <property type="entry name" value="SBP_bac_3"/>
    <property type="match status" value="1"/>
</dbReference>
<evidence type="ECO:0000313" key="10">
    <source>
        <dbReference type="Proteomes" id="UP000254374"/>
    </source>
</evidence>
<dbReference type="EMBL" id="UGGV01000001">
    <property type="protein sequence ID" value="STO24609.1"/>
    <property type="molecule type" value="Genomic_DNA"/>
</dbReference>
<organism evidence="8 10">
    <name type="scientific">Fluoribacter gormanii</name>
    <dbReference type="NCBI Taxonomy" id="464"/>
    <lineage>
        <taxon>Bacteria</taxon>
        <taxon>Pseudomonadati</taxon>
        <taxon>Pseudomonadota</taxon>
        <taxon>Gammaproteobacteria</taxon>
        <taxon>Legionellales</taxon>
        <taxon>Legionellaceae</taxon>
        <taxon>Fluoribacter</taxon>
    </lineage>
</organism>
<dbReference type="PANTHER" id="PTHR35936:SF19">
    <property type="entry name" value="AMINO-ACID-BINDING PROTEIN YXEM-RELATED"/>
    <property type="match status" value="1"/>
</dbReference>